<dbReference type="GO" id="GO:0006515">
    <property type="term" value="P:protein quality control for misfolded or incompletely synthesized proteins"/>
    <property type="evidence" value="ECO:0007669"/>
    <property type="project" value="UniProtKB-UniRule"/>
</dbReference>
<dbReference type="EMBL" id="CADCTC010000293">
    <property type="protein sequence ID" value="CAA9300978.1"/>
    <property type="molecule type" value="Genomic_DNA"/>
</dbReference>
<keyword evidence="6 9" id="KW-0720">Serine protease</keyword>
<feature type="region of interest" description="Disordered" evidence="12">
    <location>
        <begin position="966"/>
        <end position="987"/>
    </location>
</feature>
<dbReference type="SMART" id="SM00464">
    <property type="entry name" value="LON"/>
    <property type="match status" value="1"/>
</dbReference>
<comment type="catalytic activity">
    <reaction evidence="9 10">
        <text>Hydrolysis of proteins in presence of ATP.</text>
        <dbReference type="EC" id="3.4.21.53"/>
    </reaction>
</comment>
<reference evidence="15" key="1">
    <citation type="submission" date="2020-02" db="EMBL/GenBank/DDBJ databases">
        <authorList>
            <person name="Meier V. D."/>
        </authorList>
    </citation>
    <scope>NUCLEOTIDE SEQUENCE</scope>
    <source>
        <strain evidence="15">AVDCRST_MAG77</strain>
    </source>
</reference>
<proteinExistence type="evidence at transcript level"/>
<feature type="binding site" evidence="9">
    <location>
        <begin position="507"/>
        <end position="514"/>
    </location>
    <ligand>
        <name>ATP</name>
        <dbReference type="ChEBI" id="CHEBI:30616"/>
    </ligand>
</feature>
<dbReference type="InterPro" id="IPR015947">
    <property type="entry name" value="PUA-like_sf"/>
</dbReference>
<feature type="active site" evidence="9 10">
    <location>
        <position position="885"/>
    </location>
</feature>
<evidence type="ECO:0000256" key="11">
    <source>
        <dbReference type="RuleBase" id="RU000591"/>
    </source>
</evidence>
<dbReference type="InterPro" id="IPR014721">
    <property type="entry name" value="Ribsml_uS5_D2-typ_fold_subgr"/>
</dbReference>
<keyword evidence="5 9" id="KW-0378">Hydrolase</keyword>
<dbReference type="HAMAP" id="MF_01973">
    <property type="entry name" value="lon_bact"/>
    <property type="match status" value="1"/>
</dbReference>
<dbReference type="EC" id="3.4.21.53" evidence="9"/>
<comment type="induction">
    <text evidence="9">By heat shock.</text>
</comment>
<feature type="domain" description="Lon N-terminal" evidence="14">
    <location>
        <begin position="61"/>
        <end position="355"/>
    </location>
</feature>
<dbReference type="CDD" id="cd19500">
    <property type="entry name" value="RecA-like_Lon"/>
    <property type="match status" value="1"/>
</dbReference>
<dbReference type="SUPFAM" id="SSF88697">
    <property type="entry name" value="PUA domain-like"/>
    <property type="match status" value="2"/>
</dbReference>
<evidence type="ECO:0000256" key="10">
    <source>
        <dbReference type="PROSITE-ProRule" id="PRU01122"/>
    </source>
</evidence>
<feature type="region of interest" description="Disordered" evidence="12">
    <location>
        <begin position="1"/>
        <end position="58"/>
    </location>
</feature>
<evidence type="ECO:0000256" key="6">
    <source>
        <dbReference type="ARBA" id="ARBA00022825"/>
    </source>
</evidence>
<dbReference type="GO" id="GO:0005524">
    <property type="term" value="F:ATP binding"/>
    <property type="evidence" value="ECO:0007669"/>
    <property type="project" value="UniProtKB-UniRule"/>
</dbReference>
<dbReference type="GO" id="GO:0004252">
    <property type="term" value="F:serine-type endopeptidase activity"/>
    <property type="evidence" value="ECO:0007669"/>
    <property type="project" value="UniProtKB-UniRule"/>
</dbReference>
<feature type="region of interest" description="Disordered" evidence="12">
    <location>
        <begin position="189"/>
        <end position="227"/>
    </location>
</feature>
<dbReference type="InterPro" id="IPR008269">
    <property type="entry name" value="Lon_proteolytic"/>
</dbReference>
<dbReference type="InterPro" id="IPR020568">
    <property type="entry name" value="Ribosomal_Su5_D2-typ_SF"/>
</dbReference>
<evidence type="ECO:0000313" key="15">
    <source>
        <dbReference type="EMBL" id="CAA9300978.1"/>
    </source>
</evidence>
<dbReference type="InterPro" id="IPR003593">
    <property type="entry name" value="AAA+_ATPase"/>
</dbReference>
<dbReference type="SUPFAM" id="SSF54211">
    <property type="entry name" value="Ribosomal protein S5 domain 2-like"/>
    <property type="match status" value="1"/>
</dbReference>
<dbReference type="InterPro" id="IPR027417">
    <property type="entry name" value="P-loop_NTPase"/>
</dbReference>
<dbReference type="InterPro" id="IPR027543">
    <property type="entry name" value="Lon_bac"/>
</dbReference>
<sequence>MGDTSPAGAASRKRGGQPGETPEGERNEKEQPVQGAKPPERASRRRPGRGRRDGRDLPRRLPILPLINTVVFPRMTVPLLVDAPASVAALRAAEKSGPLILLVAQREEELSVVRPEDLFELGTVAQVVQSIRVPDGGMQVVVQGLTRARITSIEVVAPAEPDGTDGTAGTNEVAAEGEAVLEAELVEAAEPADSASPVATGETPQPSAEGTEPIKPPEENAGEGGASVSAAATADLAMAEASPTAAETTERGAATPPAGHLEANLEPVTESGEKTLATEALMRTVVAQLEQLVEKSRAGQSDVLTAARNIEEPGWLADVAAFGPELTVAQRQQLLEAVEPSDRLRQVSVFLTHQLEIQDLKNKIQGEIQKGMEKTQREYYLREQLKAIHRELGEGDPQQSEIAELKQQVEAAGMPEDVLTRAMREVERLPLIPPGSPEVGVVRTYVDWLVGLPWKKESTEQIDLTRAMQALNEDHFGLEKVKDRIVEFLAVRRLSGKLRSPILCFVGPPGVGKTSLGRSIAKATERAFVRVSLGGVRDEAEIRGHRRTYVGAMPGRIIRGMRDAGVKNPVFMLDEIDKLGRDFRGDPSSALLEVLDPEQNHSFSDHYLEVAFDLSRVLFITTANLMDPIPPALRDRMEVITIPGYTEEEKVQIARRFVVPRQLEQHGISEANVKITDVGLRHLIREYTREAGVRNLERHVGHICRKVARRVAEVEPGRTLKPVAVKGAGLEAYVGLPDFEYGPEERKEEVGVSYGLAVNEYGGDVIEVEATWMPAVGGPQSQQRNEPILTGQLGDVMQESVRAALSYARAHCREYGVTPDFFERHTLHVHVPAASVPKDGPSAGITMATAIISALSGRPVRSDVAMTGEITLRGKVLAIGGVKQKSLAAHRAGVKTLLLPAQNKKDFPDIPRDVRKGIKIIWVEKVEEVLHLALEPISVAPPVPRELPEAEPTDVVGIDEVATPPIPPVPPVPPTPVQAPAWTNLAN</sequence>
<comment type="similarity">
    <text evidence="9 10 11">Belongs to the peptidase S16 family.</text>
</comment>
<evidence type="ECO:0000256" key="9">
    <source>
        <dbReference type="HAMAP-Rule" id="MF_01973"/>
    </source>
</evidence>
<keyword evidence="8 9" id="KW-0346">Stress response</keyword>
<comment type="function">
    <text evidence="9">ATP-dependent serine protease that mediates the selective degradation of mutant and abnormal proteins as well as certain short-lived regulatory proteins. Required for cellular homeostasis and for survival from DNA damage and developmental changes induced by stress. Degrades polypeptides processively to yield small peptide fragments that are 5 to 10 amino acids long. Binds to DNA in a double-stranded, site-specific manner.</text>
</comment>
<dbReference type="GO" id="GO:0005737">
    <property type="term" value="C:cytoplasm"/>
    <property type="evidence" value="ECO:0007669"/>
    <property type="project" value="UniProtKB-SubCell"/>
</dbReference>
<dbReference type="PROSITE" id="PS01046">
    <property type="entry name" value="LON_SER"/>
    <property type="match status" value="1"/>
</dbReference>
<dbReference type="GO" id="GO:0034605">
    <property type="term" value="P:cellular response to heat"/>
    <property type="evidence" value="ECO:0007669"/>
    <property type="project" value="UniProtKB-UniRule"/>
</dbReference>
<keyword evidence="7 9" id="KW-0067">ATP-binding</keyword>
<feature type="compositionally biased region" description="Low complexity" evidence="12">
    <location>
        <begin position="978"/>
        <end position="987"/>
    </location>
</feature>
<dbReference type="InterPro" id="IPR054594">
    <property type="entry name" value="Lon_lid"/>
</dbReference>
<evidence type="ECO:0000259" key="14">
    <source>
        <dbReference type="PROSITE" id="PS51787"/>
    </source>
</evidence>
<dbReference type="PRINTS" id="PR00830">
    <property type="entry name" value="ENDOLAPTASE"/>
</dbReference>
<evidence type="ECO:0000256" key="5">
    <source>
        <dbReference type="ARBA" id="ARBA00022801"/>
    </source>
</evidence>
<dbReference type="Pfam" id="PF02190">
    <property type="entry name" value="LON_substr_bdg"/>
    <property type="match status" value="1"/>
</dbReference>
<dbReference type="Gene3D" id="2.30.130.40">
    <property type="entry name" value="LON domain-like"/>
    <property type="match status" value="1"/>
</dbReference>
<keyword evidence="2 9" id="KW-0963">Cytoplasm</keyword>
<dbReference type="Gene3D" id="3.30.230.10">
    <property type="match status" value="1"/>
</dbReference>
<dbReference type="AlphaFoldDB" id="A0A6J4KC88"/>
<dbReference type="InterPro" id="IPR004815">
    <property type="entry name" value="Lon_bac/euk-typ"/>
</dbReference>
<evidence type="ECO:0000256" key="7">
    <source>
        <dbReference type="ARBA" id="ARBA00022840"/>
    </source>
</evidence>
<protein>
    <recommendedName>
        <fullName evidence="9">Lon protease</fullName>
        <ecNumber evidence="9">3.4.21.53</ecNumber>
    </recommendedName>
    <alternativeName>
        <fullName evidence="9">ATP-dependent protease La</fullName>
    </alternativeName>
</protein>
<dbReference type="InterPro" id="IPR027065">
    <property type="entry name" value="Lon_Prtase"/>
</dbReference>
<gene>
    <name evidence="9" type="primary">lon</name>
    <name evidence="15" type="ORF">AVDCRST_MAG77-6006</name>
</gene>
<evidence type="ECO:0000256" key="4">
    <source>
        <dbReference type="ARBA" id="ARBA00022741"/>
    </source>
</evidence>
<dbReference type="Gene3D" id="1.20.5.5270">
    <property type="match status" value="1"/>
</dbReference>
<dbReference type="PROSITE" id="PS51786">
    <property type="entry name" value="LON_PROTEOLYTIC"/>
    <property type="match status" value="1"/>
</dbReference>
<dbReference type="Gene3D" id="3.40.50.300">
    <property type="entry name" value="P-loop containing nucleotide triphosphate hydrolases"/>
    <property type="match status" value="1"/>
</dbReference>
<comment type="subunit">
    <text evidence="9">Homohexamer. Organized in a ring with a central cavity.</text>
</comment>
<feature type="active site" evidence="9 10">
    <location>
        <position position="842"/>
    </location>
</feature>
<dbReference type="SMART" id="SM00382">
    <property type="entry name" value="AAA"/>
    <property type="match status" value="1"/>
</dbReference>
<dbReference type="GO" id="GO:0016887">
    <property type="term" value="F:ATP hydrolysis activity"/>
    <property type="evidence" value="ECO:0007669"/>
    <property type="project" value="UniProtKB-UniRule"/>
</dbReference>
<accession>A0A6J4KC88</accession>
<evidence type="ECO:0000256" key="3">
    <source>
        <dbReference type="ARBA" id="ARBA00022670"/>
    </source>
</evidence>
<dbReference type="PANTHER" id="PTHR10046">
    <property type="entry name" value="ATP DEPENDENT LON PROTEASE FAMILY MEMBER"/>
    <property type="match status" value="1"/>
</dbReference>
<dbReference type="Pfam" id="PF22667">
    <property type="entry name" value="Lon_lid"/>
    <property type="match status" value="1"/>
</dbReference>
<keyword evidence="4 9" id="KW-0547">Nucleotide-binding</keyword>
<dbReference type="SUPFAM" id="SSF52540">
    <property type="entry name" value="P-loop containing nucleoside triphosphate hydrolases"/>
    <property type="match status" value="1"/>
</dbReference>
<evidence type="ECO:0000256" key="2">
    <source>
        <dbReference type="ARBA" id="ARBA00022490"/>
    </source>
</evidence>
<dbReference type="Pfam" id="PF00004">
    <property type="entry name" value="AAA"/>
    <property type="match status" value="1"/>
</dbReference>
<dbReference type="Gene3D" id="1.10.8.60">
    <property type="match status" value="1"/>
</dbReference>
<feature type="compositionally biased region" description="Low complexity" evidence="12">
    <location>
        <begin position="239"/>
        <end position="259"/>
    </location>
</feature>
<dbReference type="NCBIfam" id="TIGR00763">
    <property type="entry name" value="lon"/>
    <property type="match status" value="1"/>
</dbReference>
<dbReference type="GO" id="GO:0043565">
    <property type="term" value="F:sequence-specific DNA binding"/>
    <property type="evidence" value="ECO:0007669"/>
    <property type="project" value="UniProtKB-UniRule"/>
</dbReference>
<comment type="subcellular location">
    <subcellularLocation>
        <location evidence="1 9">Cytoplasm</location>
    </subcellularLocation>
</comment>
<dbReference type="InterPro" id="IPR003959">
    <property type="entry name" value="ATPase_AAA_core"/>
</dbReference>
<evidence type="ECO:0000256" key="8">
    <source>
        <dbReference type="ARBA" id="ARBA00023016"/>
    </source>
</evidence>
<evidence type="ECO:0000259" key="13">
    <source>
        <dbReference type="PROSITE" id="PS51786"/>
    </source>
</evidence>
<organism evidence="15">
    <name type="scientific">uncultured Chloroflexota bacterium</name>
    <dbReference type="NCBI Taxonomy" id="166587"/>
    <lineage>
        <taxon>Bacteria</taxon>
        <taxon>Bacillati</taxon>
        <taxon>Chloroflexota</taxon>
        <taxon>environmental samples</taxon>
    </lineage>
</organism>
<dbReference type="InterPro" id="IPR003111">
    <property type="entry name" value="Lon_prtase_N"/>
</dbReference>
<feature type="region of interest" description="Disordered" evidence="12">
    <location>
        <begin position="239"/>
        <end position="269"/>
    </location>
</feature>
<dbReference type="FunFam" id="3.40.50.300:FF:000382">
    <property type="entry name" value="Lon protease homolog 2, peroxisomal"/>
    <property type="match status" value="1"/>
</dbReference>
<dbReference type="GO" id="GO:0004176">
    <property type="term" value="F:ATP-dependent peptidase activity"/>
    <property type="evidence" value="ECO:0007669"/>
    <property type="project" value="UniProtKB-UniRule"/>
</dbReference>
<evidence type="ECO:0000256" key="1">
    <source>
        <dbReference type="ARBA" id="ARBA00004496"/>
    </source>
</evidence>
<dbReference type="PROSITE" id="PS51787">
    <property type="entry name" value="LON_N"/>
    <property type="match status" value="1"/>
</dbReference>
<feature type="compositionally biased region" description="Pro residues" evidence="12">
    <location>
        <begin position="966"/>
        <end position="977"/>
    </location>
</feature>
<keyword evidence="3 9" id="KW-0645">Protease</keyword>
<dbReference type="Gene3D" id="1.20.58.1480">
    <property type="match status" value="1"/>
</dbReference>
<dbReference type="InterPro" id="IPR046336">
    <property type="entry name" value="Lon_prtase_N_sf"/>
</dbReference>
<dbReference type="Pfam" id="PF05362">
    <property type="entry name" value="Lon_C"/>
    <property type="match status" value="1"/>
</dbReference>
<dbReference type="InterPro" id="IPR008268">
    <property type="entry name" value="Peptidase_S16_AS"/>
</dbReference>
<evidence type="ECO:0000256" key="12">
    <source>
        <dbReference type="SAM" id="MobiDB-lite"/>
    </source>
</evidence>
<name>A0A6J4KC88_9CHLR</name>
<feature type="domain" description="Lon proteolytic" evidence="13">
    <location>
        <begin position="747"/>
        <end position="936"/>
    </location>
</feature>